<comment type="cofactor">
    <cofactor evidence="1 11">
        <name>Zn(2+)</name>
        <dbReference type="ChEBI" id="CHEBI:29105"/>
    </cofactor>
</comment>
<dbReference type="NCBIfam" id="TIGR00054">
    <property type="entry name" value="RIP metalloprotease RseP"/>
    <property type="match status" value="1"/>
</dbReference>
<keyword evidence="9 11" id="KW-0482">Metalloprotease</keyword>
<dbReference type="InterPro" id="IPR004387">
    <property type="entry name" value="Pept_M50_Zn"/>
</dbReference>
<dbReference type="GO" id="GO:0006508">
    <property type="term" value="P:proteolysis"/>
    <property type="evidence" value="ECO:0007669"/>
    <property type="project" value="UniProtKB-KW"/>
</dbReference>
<evidence type="ECO:0000256" key="5">
    <source>
        <dbReference type="ARBA" id="ARBA00022692"/>
    </source>
</evidence>
<dbReference type="CDD" id="cd23081">
    <property type="entry name" value="cpPDZ_EcRseP-like"/>
    <property type="match status" value="1"/>
</dbReference>
<evidence type="ECO:0000256" key="11">
    <source>
        <dbReference type="RuleBase" id="RU362031"/>
    </source>
</evidence>
<dbReference type="AlphaFoldDB" id="A0AAE3VN19"/>
<keyword evidence="4 13" id="KW-0645">Protease</keyword>
<feature type="transmembrane region" description="Helical" evidence="11">
    <location>
        <begin position="7"/>
        <end position="28"/>
    </location>
</feature>
<keyword evidence="5 11" id="KW-0812">Transmembrane</keyword>
<sequence>MELISGFGGTILSYIIPFLFVLTIVVFFHELGHFLVARWCGVAVRTFSIGFGPELFGWEDRQGTRWRVAAVPLGGYVRFAGDENAASVPDHAEIARMSPEEREGSFFLKPVWQRAAIVAAGPFANFILAIAIFTVLFVTFGRPITQARVDEVQPESPAAVAGFEPGDVIVAIDGQTVEAFSDVQRAVSGSGESALTFTVERGGERIDLTATPEFREVADGFGGTHRIGVLGIRRASDASQVETKTYSLPAAFTAGVGETWFIVDRTVSYISGVVTGRESPDQLGGPIRVAQVSGQVASIGIVALINLAAILSVSIGLINLLPIPMLDGGHLVFYGIEAARGRPLSERSQDIGFRIGLALVLMLMVFATFNDIRQIAGS</sequence>
<dbReference type="PROSITE" id="PS50106">
    <property type="entry name" value="PDZ"/>
    <property type="match status" value="1"/>
</dbReference>
<dbReference type="InterPro" id="IPR001478">
    <property type="entry name" value="PDZ"/>
</dbReference>
<dbReference type="CDD" id="cd06163">
    <property type="entry name" value="S2P-M50_PDZ_RseP-like"/>
    <property type="match status" value="1"/>
</dbReference>
<dbReference type="GO" id="GO:0004222">
    <property type="term" value="F:metalloendopeptidase activity"/>
    <property type="evidence" value="ECO:0007669"/>
    <property type="project" value="InterPro"/>
</dbReference>
<comment type="caution">
    <text evidence="13">The sequence shown here is derived from an EMBL/GenBank/DDBJ whole genome shotgun (WGS) entry which is preliminary data.</text>
</comment>
<feature type="transmembrane region" description="Helical" evidence="11">
    <location>
        <begin position="296"/>
        <end position="321"/>
    </location>
</feature>
<dbReference type="PANTHER" id="PTHR42837:SF2">
    <property type="entry name" value="MEMBRANE METALLOPROTEASE ARASP2, CHLOROPLASTIC-RELATED"/>
    <property type="match status" value="1"/>
</dbReference>
<evidence type="ECO:0000256" key="7">
    <source>
        <dbReference type="ARBA" id="ARBA00022833"/>
    </source>
</evidence>
<evidence type="ECO:0000256" key="8">
    <source>
        <dbReference type="ARBA" id="ARBA00022989"/>
    </source>
</evidence>
<evidence type="ECO:0000256" key="9">
    <source>
        <dbReference type="ARBA" id="ARBA00023049"/>
    </source>
</evidence>
<keyword evidence="11" id="KW-0479">Metal-binding</keyword>
<evidence type="ECO:0000256" key="1">
    <source>
        <dbReference type="ARBA" id="ARBA00001947"/>
    </source>
</evidence>
<keyword evidence="10 11" id="KW-0472">Membrane</keyword>
<evidence type="ECO:0000256" key="3">
    <source>
        <dbReference type="ARBA" id="ARBA00007931"/>
    </source>
</evidence>
<dbReference type="EMBL" id="JAUSUL010000002">
    <property type="protein sequence ID" value="MDQ0315549.1"/>
    <property type="molecule type" value="Genomic_DNA"/>
</dbReference>
<dbReference type="Gene3D" id="2.30.42.10">
    <property type="match status" value="1"/>
</dbReference>
<dbReference type="Pfam" id="PF17820">
    <property type="entry name" value="PDZ_6"/>
    <property type="match status" value="1"/>
</dbReference>
<gene>
    <name evidence="13" type="ORF">J2S73_002006</name>
</gene>
<dbReference type="Pfam" id="PF02163">
    <property type="entry name" value="Peptidase_M50"/>
    <property type="match status" value="1"/>
</dbReference>
<keyword evidence="14" id="KW-1185">Reference proteome</keyword>
<keyword evidence="6 11" id="KW-0378">Hydrolase</keyword>
<evidence type="ECO:0000313" key="13">
    <source>
        <dbReference type="EMBL" id="MDQ0315549.1"/>
    </source>
</evidence>
<organism evidence="13 14">
    <name type="scientific">Amorphus orientalis</name>
    <dbReference type="NCBI Taxonomy" id="649198"/>
    <lineage>
        <taxon>Bacteria</taxon>
        <taxon>Pseudomonadati</taxon>
        <taxon>Pseudomonadota</taxon>
        <taxon>Alphaproteobacteria</taxon>
        <taxon>Hyphomicrobiales</taxon>
        <taxon>Amorphaceae</taxon>
        <taxon>Amorphus</taxon>
    </lineage>
</organism>
<dbReference type="SUPFAM" id="SSF50156">
    <property type="entry name" value="PDZ domain-like"/>
    <property type="match status" value="1"/>
</dbReference>
<dbReference type="SMART" id="SM00228">
    <property type="entry name" value="PDZ"/>
    <property type="match status" value="1"/>
</dbReference>
<dbReference type="InterPro" id="IPR008915">
    <property type="entry name" value="Peptidase_M50"/>
</dbReference>
<evidence type="ECO:0000256" key="10">
    <source>
        <dbReference type="ARBA" id="ARBA00023136"/>
    </source>
</evidence>
<evidence type="ECO:0000256" key="4">
    <source>
        <dbReference type="ARBA" id="ARBA00022670"/>
    </source>
</evidence>
<comment type="similarity">
    <text evidence="3 11">Belongs to the peptidase M50B family.</text>
</comment>
<feature type="transmembrane region" description="Helical" evidence="11">
    <location>
        <begin position="351"/>
        <end position="369"/>
    </location>
</feature>
<dbReference type="Proteomes" id="UP001229244">
    <property type="component" value="Unassembled WGS sequence"/>
</dbReference>
<evidence type="ECO:0000256" key="2">
    <source>
        <dbReference type="ARBA" id="ARBA00004141"/>
    </source>
</evidence>
<reference evidence="13" key="1">
    <citation type="submission" date="2023-07" db="EMBL/GenBank/DDBJ databases">
        <title>Genomic Encyclopedia of Type Strains, Phase IV (KMG-IV): sequencing the most valuable type-strain genomes for metagenomic binning, comparative biology and taxonomic classification.</title>
        <authorList>
            <person name="Goeker M."/>
        </authorList>
    </citation>
    <scope>NUCLEOTIDE SEQUENCE</scope>
    <source>
        <strain evidence="13">DSM 21202</strain>
    </source>
</reference>
<evidence type="ECO:0000256" key="6">
    <source>
        <dbReference type="ARBA" id="ARBA00022801"/>
    </source>
</evidence>
<proteinExistence type="inferred from homology"/>
<dbReference type="PANTHER" id="PTHR42837">
    <property type="entry name" value="REGULATOR OF SIGMA-E PROTEASE RSEP"/>
    <property type="match status" value="1"/>
</dbReference>
<comment type="subcellular location">
    <subcellularLocation>
        <location evidence="2">Membrane</location>
        <topology evidence="2">Multi-pass membrane protein</topology>
    </subcellularLocation>
</comment>
<feature type="transmembrane region" description="Helical" evidence="11">
    <location>
        <begin position="115"/>
        <end position="138"/>
    </location>
</feature>
<evidence type="ECO:0000259" key="12">
    <source>
        <dbReference type="PROSITE" id="PS50106"/>
    </source>
</evidence>
<feature type="domain" description="PDZ" evidence="12">
    <location>
        <begin position="140"/>
        <end position="181"/>
    </location>
</feature>
<evidence type="ECO:0000313" key="14">
    <source>
        <dbReference type="Proteomes" id="UP001229244"/>
    </source>
</evidence>
<dbReference type="InterPro" id="IPR041489">
    <property type="entry name" value="PDZ_6"/>
</dbReference>
<dbReference type="EC" id="3.4.24.-" evidence="11"/>
<dbReference type="GO" id="GO:0046872">
    <property type="term" value="F:metal ion binding"/>
    <property type="evidence" value="ECO:0007669"/>
    <property type="project" value="UniProtKB-KW"/>
</dbReference>
<dbReference type="GO" id="GO:0016020">
    <property type="term" value="C:membrane"/>
    <property type="evidence" value="ECO:0007669"/>
    <property type="project" value="UniProtKB-SubCell"/>
</dbReference>
<dbReference type="RefSeq" id="WP_306885375.1">
    <property type="nucleotide sequence ID" value="NZ_JAUSUL010000002.1"/>
</dbReference>
<keyword evidence="8 11" id="KW-1133">Transmembrane helix</keyword>
<keyword evidence="7 11" id="KW-0862">Zinc</keyword>
<accession>A0AAE3VN19</accession>
<name>A0AAE3VN19_9HYPH</name>
<protein>
    <recommendedName>
        <fullName evidence="11">Zinc metalloprotease</fullName>
        <ecNumber evidence="11">3.4.24.-</ecNumber>
    </recommendedName>
</protein>
<dbReference type="InterPro" id="IPR036034">
    <property type="entry name" value="PDZ_sf"/>
</dbReference>